<evidence type="ECO:0000313" key="1">
    <source>
        <dbReference type="EMBL" id="GAV08115.1"/>
    </source>
</evidence>
<sequence length="76" mass="8381">MELPNDQFDPVRVAVMTLASSPRPPEPDTRNALSDCQTTAAAEVGCMILNNCAVASSLLSRLNYNLYVAKFQRMVY</sequence>
<dbReference type="EMBL" id="BDGG01000016">
    <property type="protein sequence ID" value="GAV08115.1"/>
    <property type="molecule type" value="Genomic_DNA"/>
</dbReference>
<organism evidence="1 2">
    <name type="scientific">Ramazzottius varieornatus</name>
    <name type="common">Water bear</name>
    <name type="synonym">Tardigrade</name>
    <dbReference type="NCBI Taxonomy" id="947166"/>
    <lineage>
        <taxon>Eukaryota</taxon>
        <taxon>Metazoa</taxon>
        <taxon>Ecdysozoa</taxon>
        <taxon>Tardigrada</taxon>
        <taxon>Eutardigrada</taxon>
        <taxon>Parachela</taxon>
        <taxon>Hypsibioidea</taxon>
        <taxon>Ramazzottiidae</taxon>
        <taxon>Ramazzottius</taxon>
    </lineage>
</organism>
<proteinExistence type="predicted"/>
<comment type="caution">
    <text evidence="1">The sequence shown here is derived from an EMBL/GenBank/DDBJ whole genome shotgun (WGS) entry which is preliminary data.</text>
</comment>
<keyword evidence="2" id="KW-1185">Reference proteome</keyword>
<protein>
    <submittedName>
        <fullName evidence="1">Uncharacterized protein</fullName>
    </submittedName>
</protein>
<gene>
    <name evidence="1" type="primary">RvY_17857-1</name>
    <name evidence="1" type="synonym">RvY_17857.1</name>
    <name evidence="1" type="ORF">RvY_17857</name>
</gene>
<accession>A0A1D1W3M5</accession>
<dbReference type="Proteomes" id="UP000186922">
    <property type="component" value="Unassembled WGS sequence"/>
</dbReference>
<name>A0A1D1W3M5_RAMVA</name>
<evidence type="ECO:0000313" key="2">
    <source>
        <dbReference type="Proteomes" id="UP000186922"/>
    </source>
</evidence>
<reference evidence="1 2" key="1">
    <citation type="journal article" date="2016" name="Nat. Commun.">
        <title>Extremotolerant tardigrade genome and improved radiotolerance of human cultured cells by tardigrade-unique protein.</title>
        <authorList>
            <person name="Hashimoto T."/>
            <person name="Horikawa D.D."/>
            <person name="Saito Y."/>
            <person name="Kuwahara H."/>
            <person name="Kozuka-Hata H."/>
            <person name="Shin-I T."/>
            <person name="Minakuchi Y."/>
            <person name="Ohishi K."/>
            <person name="Motoyama A."/>
            <person name="Aizu T."/>
            <person name="Enomoto A."/>
            <person name="Kondo K."/>
            <person name="Tanaka S."/>
            <person name="Hara Y."/>
            <person name="Koshikawa S."/>
            <person name="Sagara H."/>
            <person name="Miura T."/>
            <person name="Yokobori S."/>
            <person name="Miyagawa K."/>
            <person name="Suzuki Y."/>
            <person name="Kubo T."/>
            <person name="Oyama M."/>
            <person name="Kohara Y."/>
            <person name="Fujiyama A."/>
            <person name="Arakawa K."/>
            <person name="Katayama T."/>
            <person name="Toyoda A."/>
            <person name="Kunieda T."/>
        </authorList>
    </citation>
    <scope>NUCLEOTIDE SEQUENCE [LARGE SCALE GENOMIC DNA]</scope>
    <source>
        <strain evidence="1 2">YOKOZUNA-1</strain>
    </source>
</reference>
<dbReference type="AlphaFoldDB" id="A0A1D1W3M5"/>